<keyword evidence="1" id="KW-0732">Signal</keyword>
<dbReference type="Gene3D" id="2.60.40.1120">
    <property type="entry name" value="Carboxypeptidase-like, regulatory domain"/>
    <property type="match status" value="1"/>
</dbReference>
<dbReference type="SUPFAM" id="SSF49452">
    <property type="entry name" value="Starch-binding domain-like"/>
    <property type="match status" value="1"/>
</dbReference>
<dbReference type="RefSeq" id="WP_378018608.1">
    <property type="nucleotide sequence ID" value="NZ_JBHSKT010000014.1"/>
</dbReference>
<feature type="chain" id="PRO_5045849760" description="Carboxypeptidase regulatory-like domain-containing protein" evidence="1">
    <location>
        <begin position="21"/>
        <end position="247"/>
    </location>
</feature>
<keyword evidence="3" id="KW-1185">Reference proteome</keyword>
<sequence>MKTRLTLILFAAFASVFSGCSDDNDATPESGTVSGTISPAHSATKVYLITATDTIKGTPTAAGTYELKEVKAGSYSLAFKAADNFDSPAPSTIEVKKGQTTNVPVVTFTALPANGFISVEISGVTYSGTPSYFFGNEYPMVWSGNGWPNNYAGGHQIRLTLPIITGVGTYSSATHQPTGEDLEIAVANMNNFWTVNNAMGTATLIVTSFNPTTKRINGTFSFTAEDGGSSPDKVGTNGIIKNVRLIQ</sequence>
<dbReference type="PROSITE" id="PS51257">
    <property type="entry name" value="PROKAR_LIPOPROTEIN"/>
    <property type="match status" value="1"/>
</dbReference>
<proteinExistence type="predicted"/>
<comment type="caution">
    <text evidence="2">The sequence shown here is derived from an EMBL/GenBank/DDBJ whole genome shotgun (WGS) entry which is preliminary data.</text>
</comment>
<evidence type="ECO:0000256" key="1">
    <source>
        <dbReference type="SAM" id="SignalP"/>
    </source>
</evidence>
<dbReference type="EMBL" id="JBHSKT010000014">
    <property type="protein sequence ID" value="MFC5272248.1"/>
    <property type="molecule type" value="Genomic_DNA"/>
</dbReference>
<accession>A0ABW0EG64</accession>
<reference evidence="3" key="1">
    <citation type="journal article" date="2019" name="Int. J. Syst. Evol. Microbiol.">
        <title>The Global Catalogue of Microorganisms (GCM) 10K type strain sequencing project: providing services to taxonomists for standard genome sequencing and annotation.</title>
        <authorList>
            <consortium name="The Broad Institute Genomics Platform"/>
            <consortium name="The Broad Institute Genome Sequencing Center for Infectious Disease"/>
            <person name="Wu L."/>
            <person name="Ma J."/>
        </authorList>
    </citation>
    <scope>NUCLEOTIDE SEQUENCE [LARGE SCALE GENOMIC DNA]</scope>
    <source>
        <strain evidence="3">KACC 12602</strain>
    </source>
</reference>
<feature type="signal peptide" evidence="1">
    <location>
        <begin position="1"/>
        <end position="20"/>
    </location>
</feature>
<gene>
    <name evidence="2" type="ORF">ACFPIB_16660</name>
</gene>
<dbReference type="Proteomes" id="UP001596161">
    <property type="component" value="Unassembled WGS sequence"/>
</dbReference>
<name>A0ABW0EG64_9BACT</name>
<dbReference type="InterPro" id="IPR013784">
    <property type="entry name" value="Carb-bd-like_fold"/>
</dbReference>
<evidence type="ECO:0000313" key="3">
    <source>
        <dbReference type="Proteomes" id="UP001596161"/>
    </source>
</evidence>
<organism evidence="2 3">
    <name type="scientific">Adhaeribacter terreus</name>
    <dbReference type="NCBI Taxonomy" id="529703"/>
    <lineage>
        <taxon>Bacteria</taxon>
        <taxon>Pseudomonadati</taxon>
        <taxon>Bacteroidota</taxon>
        <taxon>Cytophagia</taxon>
        <taxon>Cytophagales</taxon>
        <taxon>Hymenobacteraceae</taxon>
        <taxon>Adhaeribacter</taxon>
    </lineage>
</organism>
<evidence type="ECO:0008006" key="4">
    <source>
        <dbReference type="Google" id="ProtNLM"/>
    </source>
</evidence>
<evidence type="ECO:0000313" key="2">
    <source>
        <dbReference type="EMBL" id="MFC5272248.1"/>
    </source>
</evidence>
<protein>
    <recommendedName>
        <fullName evidence="4">Carboxypeptidase regulatory-like domain-containing protein</fullName>
    </recommendedName>
</protein>